<keyword evidence="6 9" id="KW-1133">Transmembrane helix</keyword>
<evidence type="ECO:0000256" key="6">
    <source>
        <dbReference type="ARBA" id="ARBA00022989"/>
    </source>
</evidence>
<evidence type="ECO:0000256" key="9">
    <source>
        <dbReference type="SAM" id="Phobius"/>
    </source>
</evidence>
<dbReference type="Pfam" id="PF04143">
    <property type="entry name" value="Sulf_transp"/>
    <property type="match status" value="1"/>
</dbReference>
<comment type="similarity">
    <text evidence="8">Belongs to the TsuA/YedE (TC 9.B.102) family.</text>
</comment>
<protein>
    <submittedName>
        <fullName evidence="10">Uncharacterized protein</fullName>
    </submittedName>
</protein>
<keyword evidence="2" id="KW-0813">Transport</keyword>
<evidence type="ECO:0000256" key="1">
    <source>
        <dbReference type="ARBA" id="ARBA00004429"/>
    </source>
</evidence>
<dbReference type="STRING" id="257708.RGI145_18610"/>
<keyword evidence="3" id="KW-1003">Cell membrane</keyword>
<keyword evidence="7 9" id="KW-0472">Membrane</keyword>
<feature type="transmembrane region" description="Helical" evidence="9">
    <location>
        <begin position="18"/>
        <end position="37"/>
    </location>
</feature>
<dbReference type="eggNOG" id="COG2391">
    <property type="taxonomic scope" value="Bacteria"/>
</dbReference>
<accession>A0A1L7AJ91</accession>
<evidence type="ECO:0000256" key="3">
    <source>
        <dbReference type="ARBA" id="ARBA00022475"/>
    </source>
</evidence>
<comment type="subcellular location">
    <subcellularLocation>
        <location evidence="1">Cell inner membrane</location>
        <topology evidence="1">Multi-pass membrane protein</topology>
    </subcellularLocation>
</comment>
<dbReference type="PANTHER" id="PTHR30574:SF1">
    <property type="entry name" value="SULPHUR TRANSPORT DOMAIN-CONTAINING PROTEIN"/>
    <property type="match status" value="1"/>
</dbReference>
<dbReference type="InterPro" id="IPR007272">
    <property type="entry name" value="Sulf_transp_TsuA/YedE"/>
</dbReference>
<dbReference type="PANTHER" id="PTHR30574">
    <property type="entry name" value="INNER MEMBRANE PROTEIN YEDE"/>
    <property type="match status" value="1"/>
</dbReference>
<feature type="transmembrane region" description="Helical" evidence="9">
    <location>
        <begin position="43"/>
        <end position="70"/>
    </location>
</feature>
<reference evidence="10 11" key="1">
    <citation type="submission" date="2016-05" db="EMBL/GenBank/DDBJ databases">
        <title>Complete Genome and Methylome Analysis of Psychrotrophic Bacterial Isolates from Antarctic Lake Untersee.</title>
        <authorList>
            <person name="Fomenkov A."/>
            <person name="Akimov V.N."/>
            <person name="Vasilyeva L.V."/>
            <person name="Andersen D."/>
            <person name="Vincze T."/>
            <person name="Roberts R.J."/>
        </authorList>
    </citation>
    <scope>NUCLEOTIDE SEQUENCE [LARGE SCALE GENOMIC DNA]</scope>
    <source>
        <strain evidence="10 11">U14-5</strain>
    </source>
</reference>
<evidence type="ECO:0000313" key="11">
    <source>
        <dbReference type="Proteomes" id="UP000185494"/>
    </source>
</evidence>
<feature type="transmembrane region" description="Helical" evidence="9">
    <location>
        <begin position="184"/>
        <end position="208"/>
    </location>
</feature>
<gene>
    <name evidence="10" type="ORF">RGI145_18610</name>
</gene>
<organism evidence="10 11">
    <name type="scientific">Roseomonas gilardii</name>
    <dbReference type="NCBI Taxonomy" id="257708"/>
    <lineage>
        <taxon>Bacteria</taxon>
        <taxon>Pseudomonadati</taxon>
        <taxon>Pseudomonadota</taxon>
        <taxon>Alphaproteobacteria</taxon>
        <taxon>Acetobacterales</taxon>
        <taxon>Roseomonadaceae</taxon>
        <taxon>Roseomonas</taxon>
    </lineage>
</organism>
<dbReference type="Proteomes" id="UP000185494">
    <property type="component" value="Chromosome 1"/>
</dbReference>
<dbReference type="AlphaFoldDB" id="A0A1L7AJ91"/>
<proteinExistence type="inferred from homology"/>
<name>A0A1L7AJ91_9PROT</name>
<keyword evidence="4" id="KW-0997">Cell inner membrane</keyword>
<dbReference type="EMBL" id="CP015583">
    <property type="protein sequence ID" value="APT58822.1"/>
    <property type="molecule type" value="Genomic_DNA"/>
</dbReference>
<dbReference type="GO" id="GO:0005886">
    <property type="term" value="C:plasma membrane"/>
    <property type="evidence" value="ECO:0007669"/>
    <property type="project" value="UniProtKB-SubCell"/>
</dbReference>
<dbReference type="RefSeq" id="WP_075799573.1">
    <property type="nucleotide sequence ID" value="NZ_CP015583.1"/>
</dbReference>
<feature type="transmembrane region" description="Helical" evidence="9">
    <location>
        <begin position="235"/>
        <end position="255"/>
    </location>
</feature>
<feature type="transmembrane region" description="Helical" evidence="9">
    <location>
        <begin position="149"/>
        <end position="172"/>
    </location>
</feature>
<evidence type="ECO:0000256" key="4">
    <source>
        <dbReference type="ARBA" id="ARBA00022519"/>
    </source>
</evidence>
<dbReference type="KEGG" id="rgi:RGI145_18610"/>
<evidence type="ECO:0000256" key="7">
    <source>
        <dbReference type="ARBA" id="ARBA00023136"/>
    </source>
</evidence>
<evidence type="ECO:0000256" key="5">
    <source>
        <dbReference type="ARBA" id="ARBA00022692"/>
    </source>
</evidence>
<sequence length="406" mass="41596">MSATTLASSAGLGIQRPAALLAGVALLVGALLIGQAVSPHQALLYLLGAALGLVLYHAAFGFTSAWRVFIADRRGEGLRAQMVMLALATVLFFPVLAAGSLFGQPVSGLVSPAGTSVVVGAFLFGIGMQMGGGCASGTLYTVGGGSTRMVITLAAFIAGSAIGAAHLHWWAALPSLPRLSIVQLWGPWAAMAVQLAAFAAIAAVTVVLERRRHGILATRPAAPRQGLARFTRGPWPLLAGAVALALLNFATLALAGRPWGITSAFALWGSKAALALGFDVDAWPFWSTPAAQAQLHGSVLADVTSVMDFGIILGALLAAALAGRFAPTWRVPLRSAIAAVAGGLLLGYGARLAYGCNIGAYFSGIASGSLHGWVWLVAAFAGNVLGTRLRPLFGLEVERTPRLTGC</sequence>
<feature type="transmembrane region" description="Helical" evidence="9">
    <location>
        <begin position="360"/>
        <end position="385"/>
    </location>
</feature>
<evidence type="ECO:0000256" key="8">
    <source>
        <dbReference type="ARBA" id="ARBA00035655"/>
    </source>
</evidence>
<feature type="transmembrane region" description="Helical" evidence="9">
    <location>
        <begin position="303"/>
        <end position="323"/>
    </location>
</feature>
<keyword evidence="5 9" id="KW-0812">Transmembrane</keyword>
<evidence type="ECO:0000313" key="10">
    <source>
        <dbReference type="EMBL" id="APT58822.1"/>
    </source>
</evidence>
<evidence type="ECO:0000256" key="2">
    <source>
        <dbReference type="ARBA" id="ARBA00022448"/>
    </source>
</evidence>
<feature type="transmembrane region" description="Helical" evidence="9">
    <location>
        <begin position="335"/>
        <end position="354"/>
    </location>
</feature>
<feature type="transmembrane region" description="Helical" evidence="9">
    <location>
        <begin position="82"/>
        <end position="103"/>
    </location>
</feature>